<keyword evidence="1" id="KW-0472">Membrane</keyword>
<feature type="transmembrane region" description="Helical" evidence="1">
    <location>
        <begin position="6"/>
        <end position="26"/>
    </location>
</feature>
<reference evidence="2 3" key="1">
    <citation type="submission" date="2021-07" db="EMBL/GenBank/DDBJ databases">
        <title>Paenibacillus radiodurans sp. nov., isolated from the southeastern edge of Tengger Desert.</title>
        <authorList>
            <person name="Zhang G."/>
        </authorList>
    </citation>
    <scope>NUCLEOTIDE SEQUENCE [LARGE SCALE GENOMIC DNA]</scope>
    <source>
        <strain evidence="2 3">DT7-4</strain>
    </source>
</reference>
<keyword evidence="3" id="KW-1185">Reference proteome</keyword>
<protein>
    <submittedName>
        <fullName evidence="2">Uncharacterized protein</fullName>
    </submittedName>
</protein>
<accession>A0ABS7D846</accession>
<name>A0ABS7D846_9BACL</name>
<sequence length="192" mass="22233">MSWSKIMRVLITFAFVILLVYCWLFYQERAANTRNFQTFSSSFYNKVDSLVLTIDKLLEGGNSGLASRLNELENKLIKTDLTLYQGYSFLNDSIYYSTYFEMLNNMIHGIHADGPATKVVIPPFDEDSRLDESEINYLKLMRDQLNGIRQAMLDKATGQARGDIGINEFNEILKPITIEDIYSFYRKAQEMK</sequence>
<evidence type="ECO:0000313" key="3">
    <source>
        <dbReference type="Proteomes" id="UP000812277"/>
    </source>
</evidence>
<evidence type="ECO:0000313" key="2">
    <source>
        <dbReference type="EMBL" id="MBW7475989.1"/>
    </source>
</evidence>
<keyword evidence="1" id="KW-0812">Transmembrane</keyword>
<evidence type="ECO:0000256" key="1">
    <source>
        <dbReference type="SAM" id="Phobius"/>
    </source>
</evidence>
<dbReference type="Proteomes" id="UP000812277">
    <property type="component" value="Unassembled WGS sequence"/>
</dbReference>
<proteinExistence type="predicted"/>
<comment type="caution">
    <text evidence="2">The sequence shown here is derived from an EMBL/GenBank/DDBJ whole genome shotgun (WGS) entry which is preliminary data.</text>
</comment>
<dbReference type="EMBL" id="JAHZIJ010000010">
    <property type="protein sequence ID" value="MBW7475989.1"/>
    <property type="molecule type" value="Genomic_DNA"/>
</dbReference>
<keyword evidence="1" id="KW-1133">Transmembrane helix</keyword>
<dbReference type="RefSeq" id="WP_219873236.1">
    <property type="nucleotide sequence ID" value="NZ_JAHZIJ010000010.1"/>
</dbReference>
<organism evidence="2 3">
    <name type="scientific">Paenibacillus oenotherae</name>
    <dbReference type="NCBI Taxonomy" id="1435645"/>
    <lineage>
        <taxon>Bacteria</taxon>
        <taxon>Bacillati</taxon>
        <taxon>Bacillota</taxon>
        <taxon>Bacilli</taxon>
        <taxon>Bacillales</taxon>
        <taxon>Paenibacillaceae</taxon>
        <taxon>Paenibacillus</taxon>
    </lineage>
</organism>
<gene>
    <name evidence="2" type="ORF">K0T92_14680</name>
</gene>